<feature type="domain" description="PDZ" evidence="4">
    <location>
        <begin position="707"/>
        <end position="792"/>
    </location>
</feature>
<feature type="compositionally biased region" description="Basic and acidic residues" evidence="3">
    <location>
        <begin position="491"/>
        <end position="506"/>
    </location>
</feature>
<dbReference type="GO" id="GO:0045197">
    <property type="term" value="P:establishment or maintenance of epithelial cell apical/basal polarity"/>
    <property type="evidence" value="ECO:0007669"/>
    <property type="project" value="TreeGrafter"/>
</dbReference>
<dbReference type="Gene3D" id="2.30.42.10">
    <property type="match status" value="4"/>
</dbReference>
<dbReference type="AlphaFoldDB" id="A0A0N4UDH0"/>
<dbReference type="Proteomes" id="UP000274756">
    <property type="component" value="Unassembled WGS sequence"/>
</dbReference>
<dbReference type="GO" id="GO:0045211">
    <property type="term" value="C:postsynaptic membrane"/>
    <property type="evidence" value="ECO:0007669"/>
    <property type="project" value="TreeGrafter"/>
</dbReference>
<dbReference type="SMART" id="SM00369">
    <property type="entry name" value="LRR_TYP"/>
    <property type="match status" value="8"/>
</dbReference>
<feature type="compositionally biased region" description="Low complexity" evidence="3">
    <location>
        <begin position="1126"/>
        <end position="1140"/>
    </location>
</feature>
<reference evidence="5 7" key="2">
    <citation type="submission" date="2018-11" db="EMBL/GenBank/DDBJ databases">
        <authorList>
            <consortium name="Pathogen Informatics"/>
        </authorList>
    </citation>
    <scope>NUCLEOTIDE SEQUENCE [LARGE SCALE GENOMIC DNA]</scope>
</reference>
<evidence type="ECO:0000259" key="4">
    <source>
        <dbReference type="PROSITE" id="PS50106"/>
    </source>
</evidence>
<dbReference type="OrthoDB" id="2187496at2759"/>
<dbReference type="GO" id="GO:0098968">
    <property type="term" value="P:neurotransmitter receptor transport postsynaptic membrane to endosome"/>
    <property type="evidence" value="ECO:0007669"/>
    <property type="project" value="TreeGrafter"/>
</dbReference>
<dbReference type="GO" id="GO:0098609">
    <property type="term" value="P:cell-cell adhesion"/>
    <property type="evidence" value="ECO:0007669"/>
    <property type="project" value="TreeGrafter"/>
</dbReference>
<dbReference type="GO" id="GO:0016323">
    <property type="term" value="C:basolateral plasma membrane"/>
    <property type="evidence" value="ECO:0007669"/>
    <property type="project" value="TreeGrafter"/>
</dbReference>
<dbReference type="InterPro" id="IPR003591">
    <property type="entry name" value="Leu-rich_rpt_typical-subtyp"/>
</dbReference>
<feature type="compositionally biased region" description="Basic residues" evidence="3">
    <location>
        <begin position="481"/>
        <end position="490"/>
    </location>
</feature>
<dbReference type="Gene3D" id="3.80.10.10">
    <property type="entry name" value="Ribonuclease Inhibitor"/>
    <property type="match status" value="2"/>
</dbReference>
<feature type="compositionally biased region" description="Acidic residues" evidence="3">
    <location>
        <begin position="456"/>
        <end position="467"/>
    </location>
</feature>
<evidence type="ECO:0000313" key="6">
    <source>
        <dbReference type="Proteomes" id="UP000038040"/>
    </source>
</evidence>
<dbReference type="InterPro" id="IPR050614">
    <property type="entry name" value="Synaptic_Scaffolding_LAP-MAGUK"/>
</dbReference>
<dbReference type="SUPFAM" id="SSF52058">
    <property type="entry name" value="L domain-like"/>
    <property type="match status" value="2"/>
</dbReference>
<feature type="domain" description="PDZ" evidence="4">
    <location>
        <begin position="583"/>
        <end position="671"/>
    </location>
</feature>
<dbReference type="PROSITE" id="PS51450">
    <property type="entry name" value="LRR"/>
    <property type="match status" value="2"/>
</dbReference>
<dbReference type="GO" id="GO:0014069">
    <property type="term" value="C:postsynaptic density"/>
    <property type="evidence" value="ECO:0007669"/>
    <property type="project" value="TreeGrafter"/>
</dbReference>
<evidence type="ECO:0000256" key="3">
    <source>
        <dbReference type="SAM" id="MobiDB-lite"/>
    </source>
</evidence>
<name>A0A0N4UDH0_DRAME</name>
<accession>A0A0N4UDH0</accession>
<dbReference type="Pfam" id="PF13855">
    <property type="entry name" value="LRR_8"/>
    <property type="match status" value="1"/>
</dbReference>
<dbReference type="GO" id="GO:0043113">
    <property type="term" value="P:receptor clustering"/>
    <property type="evidence" value="ECO:0007669"/>
    <property type="project" value="TreeGrafter"/>
</dbReference>
<evidence type="ECO:0000313" key="5">
    <source>
        <dbReference type="EMBL" id="VDN59208.1"/>
    </source>
</evidence>
<dbReference type="Pfam" id="PF00595">
    <property type="entry name" value="PDZ"/>
    <property type="match status" value="4"/>
</dbReference>
<dbReference type="InterPro" id="IPR001611">
    <property type="entry name" value="Leu-rich_rpt"/>
</dbReference>
<evidence type="ECO:0000313" key="8">
    <source>
        <dbReference type="WBParaSite" id="DME_0000538201-mRNA-1"/>
    </source>
</evidence>
<sequence>MPFSCIPLFACNRQIDLLDRRQCNLQAVPNDIDRNARTLEEIYLDCNHIKDLDKPLFRCRKLKTLSASENEIIRVPPEISHLAFLEELNLKSNGGMKEKVIILDISDLPEEIKECARLKILDLSSNPITRLPATISLLTSMTHLGLNDISLTQMPHDIGLLRNLRSLEVRENLLRTIPSSISQLTQLQRLDLGHNELDDLPSEIGLLTNLEELYVDQNDLESLPESIVQCRSLEQLDVSENKLMVLPDEIGDLERLNDLTIAQNCLQILPNSIGRLKKLAILKADRNAITQLTPAIGSCSSLTDVYFTENLLAEIPSSMGNLKALRTLNLDKNQLKELPSTIGGCISLTILSLRDNLLEKLPLEIGRLENLRVLDVCNNRLNCLPFTINVLFKLQALWLSENQSQAMLKLQTEQDPRTGIKVLTCYLLPQSICAHTERTPTNRSFIGGPKVHFGSDLEETKEEEEGEASIGQFARHDTPHPKPHAPKFKKQSIDGHVIHHDEDHSNKPPSITLNSGRKRNSDDNRAASPLIDAATINTPRSALKHPPASPPSLPSSVELTVNNAIDRRSDVHNIPSVGVETLRVKICRDLNGGLGLSIAGGLGSTPYKDEDNGLFVSKLAEGSPAQKAGLKVGDKILRVNNTDVVNVRHQVAVSTMKDAGDVIELTILRDSRSTPATTAVYQVTPNQSLDTSIRSETSISSTKETISTTIKRDAEGSPGFAVAGGKGITNSETIVISSITPGGAAERDGKLRVGDRVLSINGVNMRGARHDQAVALLTGHSGKEIYLVVQRDHNYINTSNSPPTVLLPYSWSSASQPVSLPAASQHSFITGDSSWDGKIEKIELTRDGTSLGLSIVGGSDHCSHPFGINDPGVFISKITPNSPAARCQRLRVGDRILSVNDTDIRTAKHQTAVEVLKNSEPSVRLLVIHEPQPPGMREVIVRRGAREPLGISICGGVGSPPSNPLDKTDESIFIEQVERGGAAAAASLVAGLRILEVNDISLLGCSQEQAARIISKAGTVVKLLVCDAFSSSYSKPIVSAHTDHTSRCEKPVGNTVNADKNDINLHHSSVDSSNIINAGSTNSFPSLASATSHPVESSPTVDEGPLAASSPIPVANIAQSVHELPSASSEASLSQTQAQSIIQKSEPPPIAPKPRNIAKQNGASVHNLLNAGLSHEDETTDYMKAPSPTILTTYPERLEFSSKLRKFEHEIEVKKPAGVSYIKTTFPPAKKPLISEDDVRKMKEEECKRVGVSGISLSPADDDISSSFEHILNNSAVPRSIPTIVRTKKAENRITATSPLPSDSGEPLNPVEQRALEHQKRQEWRQARYKSLEADSAAAEEVMQQVQKINNVRFLSFTWTDTVRKNFERIDRPAIYGLRRWKKKWLPLLSTMASVLVAWKRLTLVAVGASLTSNANINEESNSVLISPLPANEKILQNETSFERNEYIDPITGATTISYIERSITQREVDIPALLKSDFGFADEASTR</sequence>
<dbReference type="WBParaSite" id="DME_0000538201-mRNA-1">
    <property type="protein sequence ID" value="DME_0000538201-mRNA-1"/>
    <property type="gene ID" value="DME_0000538201"/>
</dbReference>
<dbReference type="STRING" id="318479.A0A0N4UDH0"/>
<gene>
    <name evidence="5" type="ORF">DME_LOCUS9181</name>
</gene>
<keyword evidence="2" id="KW-0677">Repeat</keyword>
<feature type="compositionally biased region" description="Polar residues" evidence="3">
    <location>
        <begin position="1086"/>
        <end position="1100"/>
    </location>
</feature>
<keyword evidence="1" id="KW-0433">Leucine-rich repeat</keyword>
<dbReference type="InterPro" id="IPR055414">
    <property type="entry name" value="LRR_R13L4/SHOC2-like"/>
</dbReference>
<evidence type="ECO:0000256" key="2">
    <source>
        <dbReference type="ARBA" id="ARBA00022737"/>
    </source>
</evidence>
<feature type="region of interest" description="Disordered" evidence="3">
    <location>
        <begin position="1086"/>
        <end position="1109"/>
    </location>
</feature>
<dbReference type="Proteomes" id="UP000038040">
    <property type="component" value="Unplaced"/>
</dbReference>
<dbReference type="GO" id="GO:0019901">
    <property type="term" value="F:protein kinase binding"/>
    <property type="evidence" value="ECO:0007669"/>
    <property type="project" value="TreeGrafter"/>
</dbReference>
<dbReference type="PANTHER" id="PTHR23119:SF44">
    <property type="entry name" value="PROTEIN LAP4"/>
    <property type="match status" value="1"/>
</dbReference>
<protein>
    <submittedName>
        <fullName evidence="8">Protein lap1</fullName>
    </submittedName>
</protein>
<feature type="domain" description="PDZ" evidence="4">
    <location>
        <begin position="938"/>
        <end position="1025"/>
    </location>
</feature>
<dbReference type="SUPFAM" id="SSF50156">
    <property type="entry name" value="PDZ domain-like"/>
    <property type="match status" value="4"/>
</dbReference>
<reference evidence="8" key="1">
    <citation type="submission" date="2016-04" db="UniProtKB">
        <authorList>
            <consortium name="WormBaseParasite"/>
        </authorList>
    </citation>
    <scope>IDENTIFICATION</scope>
</reference>
<dbReference type="InterPro" id="IPR001478">
    <property type="entry name" value="PDZ"/>
</dbReference>
<dbReference type="GO" id="GO:0005912">
    <property type="term" value="C:adherens junction"/>
    <property type="evidence" value="ECO:0007669"/>
    <property type="project" value="TreeGrafter"/>
</dbReference>
<feature type="region of interest" description="Disordered" evidence="3">
    <location>
        <begin position="444"/>
        <end position="525"/>
    </location>
</feature>
<proteinExistence type="predicted"/>
<dbReference type="InterPro" id="IPR032675">
    <property type="entry name" value="LRR_dom_sf"/>
</dbReference>
<dbReference type="PANTHER" id="PTHR23119">
    <property type="entry name" value="DISCS LARGE"/>
    <property type="match status" value="1"/>
</dbReference>
<dbReference type="EMBL" id="UYYG01001177">
    <property type="protein sequence ID" value="VDN59208.1"/>
    <property type="molecule type" value="Genomic_DNA"/>
</dbReference>
<evidence type="ECO:0000256" key="1">
    <source>
        <dbReference type="ARBA" id="ARBA00022614"/>
    </source>
</evidence>
<feature type="domain" description="PDZ" evidence="4">
    <location>
        <begin position="841"/>
        <end position="931"/>
    </location>
</feature>
<dbReference type="SMART" id="SM00228">
    <property type="entry name" value="PDZ"/>
    <property type="match status" value="4"/>
</dbReference>
<dbReference type="GO" id="GO:0098887">
    <property type="term" value="P:neurotransmitter receptor transport, endosome to postsynaptic membrane"/>
    <property type="evidence" value="ECO:0007669"/>
    <property type="project" value="TreeGrafter"/>
</dbReference>
<evidence type="ECO:0000313" key="7">
    <source>
        <dbReference type="Proteomes" id="UP000274756"/>
    </source>
</evidence>
<dbReference type="InterPro" id="IPR036034">
    <property type="entry name" value="PDZ_sf"/>
</dbReference>
<organism evidence="6 8">
    <name type="scientific">Dracunculus medinensis</name>
    <name type="common">Guinea worm</name>
    <dbReference type="NCBI Taxonomy" id="318479"/>
    <lineage>
        <taxon>Eukaryota</taxon>
        <taxon>Metazoa</taxon>
        <taxon>Ecdysozoa</taxon>
        <taxon>Nematoda</taxon>
        <taxon>Chromadorea</taxon>
        <taxon>Rhabditida</taxon>
        <taxon>Spirurina</taxon>
        <taxon>Dracunculoidea</taxon>
        <taxon>Dracunculidae</taxon>
        <taxon>Dracunculus</taxon>
    </lineage>
</organism>
<keyword evidence="7" id="KW-1185">Reference proteome</keyword>
<feature type="region of interest" description="Disordered" evidence="3">
    <location>
        <begin position="1123"/>
        <end position="1157"/>
    </location>
</feature>
<dbReference type="Pfam" id="PF23598">
    <property type="entry name" value="LRR_14"/>
    <property type="match status" value="1"/>
</dbReference>
<dbReference type="PROSITE" id="PS50106">
    <property type="entry name" value="PDZ"/>
    <property type="match status" value="4"/>
</dbReference>
<dbReference type="SMART" id="SM00364">
    <property type="entry name" value="LRR_BAC"/>
    <property type="match status" value="7"/>
</dbReference>